<feature type="non-terminal residue" evidence="3">
    <location>
        <position position="1"/>
    </location>
</feature>
<dbReference type="KEGG" id="pbar:105423412"/>
<keyword evidence="2" id="KW-1185">Reference proteome</keyword>
<organism evidence="2 3">
    <name type="scientific">Pogonomyrmex barbatus</name>
    <name type="common">red harvester ant</name>
    <dbReference type="NCBI Taxonomy" id="144034"/>
    <lineage>
        <taxon>Eukaryota</taxon>
        <taxon>Metazoa</taxon>
        <taxon>Ecdysozoa</taxon>
        <taxon>Arthropoda</taxon>
        <taxon>Hexapoda</taxon>
        <taxon>Insecta</taxon>
        <taxon>Pterygota</taxon>
        <taxon>Neoptera</taxon>
        <taxon>Endopterygota</taxon>
        <taxon>Hymenoptera</taxon>
        <taxon>Apocrita</taxon>
        <taxon>Aculeata</taxon>
        <taxon>Formicoidea</taxon>
        <taxon>Formicidae</taxon>
        <taxon>Myrmicinae</taxon>
        <taxon>Pogonomyrmex</taxon>
    </lineage>
</organism>
<evidence type="ECO:0000313" key="2">
    <source>
        <dbReference type="Proteomes" id="UP000504615"/>
    </source>
</evidence>
<dbReference type="RefSeq" id="XP_011631456.1">
    <property type="nucleotide sequence ID" value="XM_011633154.2"/>
</dbReference>
<feature type="region of interest" description="Disordered" evidence="1">
    <location>
        <begin position="46"/>
        <end position="85"/>
    </location>
</feature>
<dbReference type="AlphaFoldDB" id="A0A6I9WIB7"/>
<dbReference type="Proteomes" id="UP000504615">
    <property type="component" value="Unplaced"/>
</dbReference>
<accession>A0A6I9WIB7</accession>
<reference evidence="3" key="1">
    <citation type="submission" date="2025-08" db="UniProtKB">
        <authorList>
            <consortium name="RefSeq"/>
        </authorList>
    </citation>
    <scope>IDENTIFICATION</scope>
</reference>
<evidence type="ECO:0000256" key="1">
    <source>
        <dbReference type="SAM" id="MobiDB-lite"/>
    </source>
</evidence>
<proteinExistence type="predicted"/>
<feature type="compositionally biased region" description="Polar residues" evidence="1">
    <location>
        <begin position="47"/>
        <end position="85"/>
    </location>
</feature>
<dbReference type="GeneID" id="105423412"/>
<dbReference type="OrthoDB" id="7522901at2759"/>
<evidence type="ECO:0000313" key="3">
    <source>
        <dbReference type="RefSeq" id="XP_011631456.1"/>
    </source>
</evidence>
<sequence>TPSMARSNDSGCGRGSKHIVRRCDAAVVSRGKATSQQCESIGVVNGGSVQQRNNGDSTANSNGTATGITASSNASNHSQIESTAD</sequence>
<protein>
    <submittedName>
        <fullName evidence="3">Uncharacterized protein LOC105423412</fullName>
    </submittedName>
</protein>
<gene>
    <name evidence="3" type="primary">LOC105423412</name>
</gene>
<name>A0A6I9WIB7_9HYME</name>